<dbReference type="Gene3D" id="2.60.200.20">
    <property type="match status" value="1"/>
</dbReference>
<dbReference type="GO" id="GO:0030870">
    <property type="term" value="C:Mre11 complex"/>
    <property type="evidence" value="ECO:0007669"/>
    <property type="project" value="InterPro"/>
</dbReference>
<gene>
    <name evidence="11" type="ORF">KFK09_017770</name>
</gene>
<keyword evidence="12" id="KW-1185">Reference proteome</keyword>
<dbReference type="OrthoDB" id="552194at2759"/>
<evidence type="ECO:0000256" key="6">
    <source>
        <dbReference type="ARBA" id="ARBA00023242"/>
    </source>
</evidence>
<dbReference type="SMART" id="SM00240">
    <property type="entry name" value="FHA"/>
    <property type="match status" value="1"/>
</dbReference>
<dbReference type="GO" id="GO:0000724">
    <property type="term" value="P:double-strand break repair via homologous recombination"/>
    <property type="evidence" value="ECO:0007669"/>
    <property type="project" value="TreeGrafter"/>
</dbReference>
<dbReference type="GO" id="GO:0005694">
    <property type="term" value="C:chromosome"/>
    <property type="evidence" value="ECO:0007669"/>
    <property type="project" value="UniProtKB-SubCell"/>
</dbReference>
<comment type="subcellular location">
    <subcellularLocation>
        <location evidence="2">Chromosome</location>
    </subcellularLocation>
    <subcellularLocation>
        <location evidence="1">Nucleus</location>
    </subcellularLocation>
</comment>
<evidence type="ECO:0000256" key="5">
    <source>
        <dbReference type="ARBA" id="ARBA00023204"/>
    </source>
</evidence>
<evidence type="ECO:0000256" key="9">
    <source>
        <dbReference type="SAM" id="MobiDB-lite"/>
    </source>
</evidence>
<name>A0A8T3AU28_DENNO</name>
<dbReference type="PANTHER" id="PTHR12162:SF0">
    <property type="entry name" value="NIBRIN"/>
    <property type="match status" value="1"/>
</dbReference>
<evidence type="ECO:0000256" key="7">
    <source>
        <dbReference type="ARBA" id="ARBA00023306"/>
    </source>
</evidence>
<feature type="compositionally biased region" description="Polar residues" evidence="9">
    <location>
        <begin position="351"/>
        <end position="363"/>
    </location>
</feature>
<protein>
    <recommendedName>
        <fullName evidence="10">FHA domain-containing protein</fullName>
    </recommendedName>
</protein>
<dbReference type="InterPro" id="IPR008984">
    <property type="entry name" value="SMAD_FHA_dom_sf"/>
</dbReference>
<keyword evidence="3" id="KW-0158">Chromosome</keyword>
<dbReference type="PROSITE" id="PS50006">
    <property type="entry name" value="FHA_DOMAIN"/>
    <property type="match status" value="1"/>
</dbReference>
<feature type="compositionally biased region" description="Basic and acidic residues" evidence="9">
    <location>
        <begin position="364"/>
        <end position="390"/>
    </location>
</feature>
<keyword evidence="4" id="KW-0227">DNA damage</keyword>
<comment type="caution">
    <text evidence="11">The sequence shown here is derived from an EMBL/GenBank/DDBJ whole genome shotgun (WGS) entry which is preliminary data.</text>
</comment>
<accession>A0A8T3AU28</accession>
<dbReference type="FunFam" id="2.60.200.20:FF:000017">
    <property type="entry name" value="Nibrin"/>
    <property type="match status" value="1"/>
</dbReference>
<dbReference type="Proteomes" id="UP000829196">
    <property type="component" value="Unassembled WGS sequence"/>
</dbReference>
<evidence type="ECO:0000313" key="12">
    <source>
        <dbReference type="Proteomes" id="UP000829196"/>
    </source>
</evidence>
<sequence>MVWGLVPADALRGAQKYYILAPGTYKVGRKDCDIIVQMDPSVSRLHAEIVVDQMISSNILNAGSTKSNSHVRIRDSSKFGTFVKKELGPKAVRLRQGEEATLIEGDVVTFGTGNASFRFCCVPFRIFIHRPMRGQLRSIQSIASSIGATVTSNWSTECTHTLVNESSLVTTELIEAILAKQLVILVHWFEVLAEKNICTEFPSCTAYLPTLNLEDNMVRIVDPKIRENCLDGYLFVLGSCHKYKFGDKLQLLLEMIGAKFIGADEYLLDSQTSTVKENNQMVLVVSGESTSEFNNSRRFSSLSRISDVKLMVAILSGNLDSSLIEVPSIVISSSHSTDETIVADSDVETDTALSTQAGTNIKSETTKDNDTGDDDTSGKREDEEHVKNSDVEETANCMPMPIEEDVILIRKFDKSEASDIGRHENSDILYSQDLIVRNTIASVQPMSSKASSVNFKCFRKRETVSGNSFRDLIPFSKDPYKESEHERDESNYMRDERKRKKLEAIAEEMFNSEKLKKRAAASTSLEAFLARC</sequence>
<evidence type="ECO:0000313" key="11">
    <source>
        <dbReference type="EMBL" id="KAI0499564.1"/>
    </source>
</evidence>
<dbReference type="InterPro" id="IPR040227">
    <property type="entry name" value="Nibrin-rel"/>
</dbReference>
<keyword evidence="6" id="KW-0539">Nucleus</keyword>
<dbReference type="CDD" id="cd22667">
    <property type="entry name" value="FHA_NBN"/>
    <property type="match status" value="1"/>
</dbReference>
<dbReference type="Gene3D" id="3.40.50.10190">
    <property type="entry name" value="BRCT domain"/>
    <property type="match status" value="1"/>
</dbReference>
<feature type="region of interest" description="Disordered" evidence="9">
    <location>
        <begin position="345"/>
        <end position="392"/>
    </location>
</feature>
<dbReference type="EMBL" id="JAGYWB010000013">
    <property type="protein sequence ID" value="KAI0499564.1"/>
    <property type="molecule type" value="Genomic_DNA"/>
</dbReference>
<evidence type="ECO:0000256" key="8">
    <source>
        <dbReference type="ARBA" id="ARBA00044757"/>
    </source>
</evidence>
<comment type="similarity">
    <text evidence="8">Belongs to the Nibrin family.</text>
</comment>
<reference evidence="11" key="1">
    <citation type="journal article" date="2022" name="Front. Genet.">
        <title>Chromosome-Scale Assembly of the Dendrobium nobile Genome Provides Insights Into the Molecular Mechanism of the Biosynthesis of the Medicinal Active Ingredient of Dendrobium.</title>
        <authorList>
            <person name="Xu Q."/>
            <person name="Niu S.-C."/>
            <person name="Li K.-L."/>
            <person name="Zheng P.-J."/>
            <person name="Zhang X.-J."/>
            <person name="Jia Y."/>
            <person name="Liu Y."/>
            <person name="Niu Y.-X."/>
            <person name="Yu L.-H."/>
            <person name="Chen D.-F."/>
            <person name="Zhang G.-Q."/>
        </authorList>
    </citation>
    <scope>NUCLEOTIDE SEQUENCE</scope>
    <source>
        <tissue evidence="11">Leaf</tissue>
    </source>
</reference>
<dbReference type="InterPro" id="IPR000253">
    <property type="entry name" value="FHA_dom"/>
</dbReference>
<dbReference type="GO" id="GO:0003684">
    <property type="term" value="F:damaged DNA binding"/>
    <property type="evidence" value="ECO:0007669"/>
    <property type="project" value="TreeGrafter"/>
</dbReference>
<dbReference type="AlphaFoldDB" id="A0A8T3AU28"/>
<keyword evidence="7" id="KW-0131">Cell cycle</keyword>
<evidence type="ECO:0000256" key="2">
    <source>
        <dbReference type="ARBA" id="ARBA00004286"/>
    </source>
</evidence>
<dbReference type="SMR" id="A0A8T3AU28"/>
<keyword evidence="5" id="KW-0234">DNA repair</keyword>
<evidence type="ECO:0000259" key="10">
    <source>
        <dbReference type="PROSITE" id="PS50006"/>
    </source>
</evidence>
<dbReference type="SUPFAM" id="SSF49879">
    <property type="entry name" value="SMAD/FHA domain"/>
    <property type="match status" value="1"/>
</dbReference>
<dbReference type="Pfam" id="PF00498">
    <property type="entry name" value="FHA"/>
    <property type="match status" value="1"/>
</dbReference>
<evidence type="ECO:0000256" key="3">
    <source>
        <dbReference type="ARBA" id="ARBA00022454"/>
    </source>
</evidence>
<feature type="domain" description="FHA" evidence="10">
    <location>
        <begin position="25"/>
        <end position="83"/>
    </location>
</feature>
<organism evidence="11 12">
    <name type="scientific">Dendrobium nobile</name>
    <name type="common">Orchid</name>
    <dbReference type="NCBI Taxonomy" id="94219"/>
    <lineage>
        <taxon>Eukaryota</taxon>
        <taxon>Viridiplantae</taxon>
        <taxon>Streptophyta</taxon>
        <taxon>Embryophyta</taxon>
        <taxon>Tracheophyta</taxon>
        <taxon>Spermatophyta</taxon>
        <taxon>Magnoliopsida</taxon>
        <taxon>Liliopsida</taxon>
        <taxon>Asparagales</taxon>
        <taxon>Orchidaceae</taxon>
        <taxon>Epidendroideae</taxon>
        <taxon>Malaxideae</taxon>
        <taxon>Dendrobiinae</taxon>
        <taxon>Dendrobium</taxon>
    </lineage>
</organism>
<proteinExistence type="inferred from homology"/>
<evidence type="ECO:0000256" key="1">
    <source>
        <dbReference type="ARBA" id="ARBA00004123"/>
    </source>
</evidence>
<evidence type="ECO:0000256" key="4">
    <source>
        <dbReference type="ARBA" id="ARBA00022763"/>
    </source>
</evidence>
<dbReference type="SUPFAM" id="SSF52113">
    <property type="entry name" value="BRCT domain"/>
    <property type="match status" value="1"/>
</dbReference>
<dbReference type="GO" id="GO:0007095">
    <property type="term" value="P:mitotic G2 DNA damage checkpoint signaling"/>
    <property type="evidence" value="ECO:0007669"/>
    <property type="project" value="InterPro"/>
</dbReference>
<dbReference type="InterPro" id="IPR036420">
    <property type="entry name" value="BRCT_dom_sf"/>
</dbReference>
<dbReference type="PANTHER" id="PTHR12162">
    <property type="entry name" value="NIBRIN-RELATED"/>
    <property type="match status" value="1"/>
</dbReference>